<dbReference type="EMBL" id="CP002631">
    <property type="protein sequence ID" value="AEB13896.1"/>
    <property type="molecule type" value="Genomic_DNA"/>
</dbReference>
<feature type="domain" description="Fe-containing alcohol dehydrogenase-like C-terminal" evidence="4">
    <location>
        <begin position="196"/>
        <end position="378"/>
    </location>
</feature>
<evidence type="ECO:0000313" key="6">
    <source>
        <dbReference type="Proteomes" id="UP000006852"/>
    </source>
</evidence>
<dbReference type="RefSeq" id="WP_013701188.1">
    <property type="nucleotide sequence ID" value="NC_015385.1"/>
</dbReference>
<dbReference type="EC" id="1.1.1.77" evidence="5"/>
<dbReference type="AlphaFoldDB" id="F2NUR5"/>
<evidence type="ECO:0000256" key="2">
    <source>
        <dbReference type="ARBA" id="ARBA00023002"/>
    </source>
</evidence>
<dbReference type="Pfam" id="PF00465">
    <property type="entry name" value="Fe-ADH"/>
    <property type="match status" value="1"/>
</dbReference>
<dbReference type="PANTHER" id="PTHR11496">
    <property type="entry name" value="ALCOHOL DEHYDROGENASE"/>
    <property type="match status" value="1"/>
</dbReference>
<protein>
    <submittedName>
        <fullName evidence="5">Lactaldehyde reductase</fullName>
        <ecNumber evidence="5">1.1.1.77</ecNumber>
    </submittedName>
</protein>
<dbReference type="GO" id="GO:0008912">
    <property type="term" value="F:lactaldehyde reductase activity"/>
    <property type="evidence" value="ECO:0007669"/>
    <property type="project" value="UniProtKB-EC"/>
</dbReference>
<dbReference type="Gene3D" id="3.40.50.1970">
    <property type="match status" value="1"/>
</dbReference>
<evidence type="ECO:0000259" key="4">
    <source>
        <dbReference type="Pfam" id="PF25137"/>
    </source>
</evidence>
<keyword evidence="2 5" id="KW-0560">Oxidoreductase</keyword>
<dbReference type="Proteomes" id="UP000006852">
    <property type="component" value="Chromosome"/>
</dbReference>
<dbReference type="CDD" id="cd14864">
    <property type="entry name" value="Fe-ADH-like"/>
    <property type="match status" value="1"/>
</dbReference>
<dbReference type="InterPro" id="IPR001670">
    <property type="entry name" value="ADH_Fe/GldA"/>
</dbReference>
<dbReference type="PANTHER" id="PTHR11496:SF102">
    <property type="entry name" value="ALCOHOL DEHYDROGENASE 4"/>
    <property type="match status" value="1"/>
</dbReference>
<accession>F2NUR5</accession>
<dbReference type="GO" id="GO:0004022">
    <property type="term" value="F:alcohol dehydrogenase (NAD+) activity"/>
    <property type="evidence" value="ECO:0007669"/>
    <property type="project" value="TreeGrafter"/>
</dbReference>
<dbReference type="eggNOG" id="COG1454">
    <property type="taxonomic scope" value="Bacteria"/>
</dbReference>
<evidence type="ECO:0000256" key="1">
    <source>
        <dbReference type="ARBA" id="ARBA00007358"/>
    </source>
</evidence>
<name>F2NUR5_TRES6</name>
<dbReference type="GO" id="GO:0046872">
    <property type="term" value="F:metal ion binding"/>
    <property type="evidence" value="ECO:0007669"/>
    <property type="project" value="InterPro"/>
</dbReference>
<feature type="domain" description="Alcohol dehydrogenase iron-type/glycerol dehydrogenase GldA" evidence="3">
    <location>
        <begin position="12"/>
        <end position="175"/>
    </location>
</feature>
<dbReference type="KEGG" id="tsu:Tresu_0976"/>
<dbReference type="InterPro" id="IPR039697">
    <property type="entry name" value="Alcohol_dehydrogenase_Fe"/>
</dbReference>
<evidence type="ECO:0000313" key="5">
    <source>
        <dbReference type="EMBL" id="AEB13896.1"/>
    </source>
</evidence>
<dbReference type="OrthoDB" id="9815791at2"/>
<keyword evidence="6" id="KW-1185">Reference proteome</keyword>
<dbReference type="HOGENOM" id="CLU_007207_0_0_12"/>
<dbReference type="SUPFAM" id="SSF56796">
    <property type="entry name" value="Dehydroquinate synthase-like"/>
    <property type="match status" value="1"/>
</dbReference>
<dbReference type="Pfam" id="PF25137">
    <property type="entry name" value="ADH_Fe_C"/>
    <property type="match status" value="1"/>
</dbReference>
<proteinExistence type="inferred from homology"/>
<gene>
    <name evidence="5" type="ordered locus">Tresu_0976</name>
</gene>
<dbReference type="Gene3D" id="1.20.1090.10">
    <property type="entry name" value="Dehydroquinate synthase-like - alpha domain"/>
    <property type="match status" value="1"/>
</dbReference>
<organism evidence="5 6">
    <name type="scientific">Treponema succinifaciens (strain ATCC 33096 / DSM 2489 / 6091)</name>
    <dbReference type="NCBI Taxonomy" id="869209"/>
    <lineage>
        <taxon>Bacteria</taxon>
        <taxon>Pseudomonadati</taxon>
        <taxon>Spirochaetota</taxon>
        <taxon>Spirochaetia</taxon>
        <taxon>Spirochaetales</taxon>
        <taxon>Treponemataceae</taxon>
        <taxon>Treponema</taxon>
    </lineage>
</organism>
<reference evidence="6" key="2">
    <citation type="submission" date="2011-04" db="EMBL/GenBank/DDBJ databases">
        <title>The complete genome of chromosome of Treponema succinifaciens DSM 2489.</title>
        <authorList>
            <person name="Lucas S."/>
            <person name="Copeland A."/>
            <person name="Lapidus A."/>
            <person name="Bruce D."/>
            <person name="Goodwin L."/>
            <person name="Pitluck S."/>
            <person name="Peters L."/>
            <person name="Kyrpides N."/>
            <person name="Mavromatis K."/>
            <person name="Ivanova N."/>
            <person name="Ovchinnikova G."/>
            <person name="Teshima H."/>
            <person name="Detter J.C."/>
            <person name="Tapia R."/>
            <person name="Han C."/>
            <person name="Land M."/>
            <person name="Hauser L."/>
            <person name="Markowitz V."/>
            <person name="Cheng J.-F."/>
            <person name="Hugenholtz P."/>
            <person name="Woyke T."/>
            <person name="Wu D."/>
            <person name="Gronow S."/>
            <person name="Wellnitz S."/>
            <person name="Brambilla E."/>
            <person name="Klenk H.-P."/>
            <person name="Eisen J.A."/>
        </authorList>
    </citation>
    <scope>NUCLEOTIDE SEQUENCE [LARGE SCALE GENOMIC DNA]</scope>
    <source>
        <strain evidence="6">ATCC 33096 / DSM 2489 / 6091</strain>
    </source>
</reference>
<sequence length="381" mass="41501">MSNQIVTTGISFFGADTLKNFNEEIKNSDFQRIFIIAAPEFQSALKKISSMLAKNKIVYSIFDRVSQVASLSDTRAALNAAKTLRADAVISVGSKSVSDIAKAVSILLSNPEISDPRKLERKAKSKNKAIPLYMFFTSIGSPWDSSHVFILEDESQRKKIECADTNAIPKAFFFDTELASVANKNDFSVLATSLLASSIESFICKSSWDLSDFFALKAIKLISENALSASKGNSKAIENMLYAQYCTGIAFSNGGAAFATAASLSVEAAVGISFSKSIIPIFKESMEFNAASTGQKYKAIAVNMGAKVSSSASPESFRKTAVTSVEKFFKELSAAKKVEEVKISKEDVLFIQENILKNKYTELNPKTVTKKKIADVLKLIF</sequence>
<reference evidence="5 6" key="1">
    <citation type="journal article" date="2011" name="Stand. Genomic Sci.">
        <title>Complete genome sequence of Treponema succinifaciens type strain (6091).</title>
        <authorList>
            <person name="Han C."/>
            <person name="Gronow S."/>
            <person name="Teshima H."/>
            <person name="Lapidus A."/>
            <person name="Nolan M."/>
            <person name="Lucas S."/>
            <person name="Hammon N."/>
            <person name="Deshpande S."/>
            <person name="Cheng J.F."/>
            <person name="Zeytun A."/>
            <person name="Tapia R."/>
            <person name="Goodwin L."/>
            <person name="Pitluck S."/>
            <person name="Liolios K."/>
            <person name="Pagani I."/>
            <person name="Ivanova N."/>
            <person name="Mavromatis K."/>
            <person name="Mikhailova N."/>
            <person name="Huntemann M."/>
            <person name="Pati A."/>
            <person name="Chen A."/>
            <person name="Palaniappan K."/>
            <person name="Land M."/>
            <person name="Hauser L."/>
            <person name="Brambilla E.M."/>
            <person name="Rohde M."/>
            <person name="Goker M."/>
            <person name="Woyke T."/>
            <person name="Bristow J."/>
            <person name="Eisen J.A."/>
            <person name="Markowitz V."/>
            <person name="Hugenholtz P."/>
            <person name="Kyrpides N.C."/>
            <person name="Klenk H.P."/>
            <person name="Detter J.C."/>
        </authorList>
    </citation>
    <scope>NUCLEOTIDE SEQUENCE [LARGE SCALE GENOMIC DNA]</scope>
    <source>
        <strain evidence="6">ATCC 33096 / DSM 2489 / 6091</strain>
    </source>
</reference>
<dbReference type="InterPro" id="IPR056798">
    <property type="entry name" value="ADH_Fe_C"/>
</dbReference>
<dbReference type="GeneID" id="302998140"/>
<dbReference type="STRING" id="869209.Tresu_0976"/>
<evidence type="ECO:0000259" key="3">
    <source>
        <dbReference type="Pfam" id="PF00465"/>
    </source>
</evidence>
<comment type="similarity">
    <text evidence="1">Belongs to the iron-containing alcohol dehydrogenase family.</text>
</comment>